<comment type="caution">
    <text evidence="1">The sequence shown here is derived from an EMBL/GenBank/DDBJ whole genome shotgun (WGS) entry which is preliminary data.</text>
</comment>
<accession>A0A9D2N767</accession>
<proteinExistence type="predicted"/>
<dbReference type="InterPro" id="IPR025346">
    <property type="entry name" value="DUF4250"/>
</dbReference>
<name>A0A9D2N767_9FIRM</name>
<evidence type="ECO:0000313" key="2">
    <source>
        <dbReference type="Proteomes" id="UP000823849"/>
    </source>
</evidence>
<dbReference type="AlphaFoldDB" id="A0A9D2N767"/>
<sequence length="56" mass="6581">MPKDPVMLLSYINTQLRDFYPSLQELCSSLQVSEGDLRNRLAAIDYEYDPIRNQFI</sequence>
<reference evidence="1" key="2">
    <citation type="submission" date="2021-04" db="EMBL/GenBank/DDBJ databases">
        <authorList>
            <person name="Gilroy R."/>
        </authorList>
    </citation>
    <scope>NUCLEOTIDE SEQUENCE</scope>
    <source>
        <strain evidence="1">CHK185-5351</strain>
    </source>
</reference>
<organism evidence="1 2">
    <name type="scientific">Candidatus Fusicatenibacter intestinigallinarum</name>
    <dbReference type="NCBI Taxonomy" id="2838598"/>
    <lineage>
        <taxon>Bacteria</taxon>
        <taxon>Bacillati</taxon>
        <taxon>Bacillota</taxon>
        <taxon>Clostridia</taxon>
        <taxon>Lachnospirales</taxon>
        <taxon>Lachnospiraceae</taxon>
        <taxon>Fusicatenibacter</taxon>
    </lineage>
</organism>
<dbReference type="Pfam" id="PF14056">
    <property type="entry name" value="DUF4250"/>
    <property type="match status" value="1"/>
</dbReference>
<protein>
    <submittedName>
        <fullName evidence="1">DUF4250 domain-containing protein</fullName>
    </submittedName>
</protein>
<evidence type="ECO:0000313" key="1">
    <source>
        <dbReference type="EMBL" id="HJC14299.1"/>
    </source>
</evidence>
<reference evidence="1" key="1">
    <citation type="journal article" date="2021" name="PeerJ">
        <title>Extensive microbial diversity within the chicken gut microbiome revealed by metagenomics and culture.</title>
        <authorList>
            <person name="Gilroy R."/>
            <person name="Ravi A."/>
            <person name="Getino M."/>
            <person name="Pursley I."/>
            <person name="Horton D.L."/>
            <person name="Alikhan N.F."/>
            <person name="Baker D."/>
            <person name="Gharbi K."/>
            <person name="Hall N."/>
            <person name="Watson M."/>
            <person name="Adriaenssens E.M."/>
            <person name="Foster-Nyarko E."/>
            <person name="Jarju S."/>
            <person name="Secka A."/>
            <person name="Antonio M."/>
            <person name="Oren A."/>
            <person name="Chaudhuri R.R."/>
            <person name="La Ragione R."/>
            <person name="Hildebrand F."/>
            <person name="Pallen M.J."/>
        </authorList>
    </citation>
    <scope>NUCLEOTIDE SEQUENCE</scope>
    <source>
        <strain evidence="1">CHK185-5351</strain>
    </source>
</reference>
<dbReference type="EMBL" id="DWWU01000003">
    <property type="protein sequence ID" value="HJC14299.1"/>
    <property type="molecule type" value="Genomic_DNA"/>
</dbReference>
<gene>
    <name evidence="1" type="ORF">H9705_00520</name>
</gene>
<dbReference type="Proteomes" id="UP000823849">
    <property type="component" value="Unassembled WGS sequence"/>
</dbReference>